<organism evidence="4 5">
    <name type="scientific">Thiorhodococcus drewsii AZ1</name>
    <dbReference type="NCBI Taxonomy" id="765913"/>
    <lineage>
        <taxon>Bacteria</taxon>
        <taxon>Pseudomonadati</taxon>
        <taxon>Pseudomonadota</taxon>
        <taxon>Gammaproteobacteria</taxon>
        <taxon>Chromatiales</taxon>
        <taxon>Chromatiaceae</taxon>
        <taxon>Thiorhodococcus</taxon>
    </lineage>
</organism>
<dbReference type="STRING" id="765913.ThidrDRAFT_4480"/>
<reference evidence="4 5" key="1">
    <citation type="submission" date="2011-06" db="EMBL/GenBank/DDBJ databases">
        <title>The draft genome of Thiorhodococcus drewsii AZ1.</title>
        <authorList>
            <consortium name="US DOE Joint Genome Institute (JGI-PGF)"/>
            <person name="Lucas S."/>
            <person name="Han J."/>
            <person name="Lapidus A."/>
            <person name="Cheng J.-F."/>
            <person name="Goodwin L."/>
            <person name="Pitluck S."/>
            <person name="Peters L."/>
            <person name="Land M.L."/>
            <person name="Hauser L."/>
            <person name="Vogl K."/>
            <person name="Liu Z."/>
            <person name="Imhoff J."/>
            <person name="Thiel V."/>
            <person name="Frigaard N.-U."/>
            <person name="Bryant D.A."/>
            <person name="Woyke T.J."/>
        </authorList>
    </citation>
    <scope>NUCLEOTIDE SEQUENCE [LARGE SCALE GENOMIC DNA]</scope>
    <source>
        <strain evidence="4 5">AZ1</strain>
    </source>
</reference>
<evidence type="ECO:0000313" key="5">
    <source>
        <dbReference type="Proteomes" id="UP000004200"/>
    </source>
</evidence>
<feature type="chain" id="PRO_5003428482" description="TSP C-terminal domain-containing protein" evidence="2">
    <location>
        <begin position="22"/>
        <end position="251"/>
    </location>
</feature>
<keyword evidence="5" id="KW-1185">Reference proteome</keyword>
<evidence type="ECO:0000256" key="2">
    <source>
        <dbReference type="SAM" id="SignalP"/>
    </source>
</evidence>
<dbReference type="EMBL" id="AFWT01000066">
    <property type="protein sequence ID" value="EGV27702.1"/>
    <property type="molecule type" value="Genomic_DNA"/>
</dbReference>
<dbReference type="PROSITE" id="PS51236">
    <property type="entry name" value="TSP_CTER"/>
    <property type="match status" value="1"/>
</dbReference>
<evidence type="ECO:0000259" key="3">
    <source>
        <dbReference type="PROSITE" id="PS51236"/>
    </source>
</evidence>
<accession>G2E866</accession>
<keyword evidence="1" id="KW-1133">Transmembrane helix</keyword>
<dbReference type="OrthoDB" id="9152117at2"/>
<dbReference type="Proteomes" id="UP000004200">
    <property type="component" value="Unassembled WGS sequence"/>
</dbReference>
<protein>
    <recommendedName>
        <fullName evidence="3">TSP C-terminal domain-containing protein</fullName>
    </recommendedName>
</protein>
<dbReference type="Pfam" id="PF05735">
    <property type="entry name" value="TSP_C"/>
    <property type="match status" value="1"/>
</dbReference>
<dbReference type="GO" id="GO:0005576">
    <property type="term" value="C:extracellular region"/>
    <property type="evidence" value="ECO:0007669"/>
    <property type="project" value="InterPro"/>
</dbReference>
<dbReference type="eggNOG" id="ENOG5031JER">
    <property type="taxonomic scope" value="Bacteria"/>
</dbReference>
<proteinExistence type="predicted"/>
<gene>
    <name evidence="4" type="ORF">ThidrDRAFT_4480</name>
</gene>
<keyword evidence="1" id="KW-0472">Membrane</keyword>
<evidence type="ECO:0000313" key="4">
    <source>
        <dbReference type="EMBL" id="EGV27702.1"/>
    </source>
</evidence>
<sequence length="251" mass="27099">MNKIPFFLSLLVAGAPLTLSAAVIDLSSWKTNGPGTWKLQSGNNAVLQSANSPPTVYHNNINSQGQTFSFQMAVQTTQDDDYIGFVLGYQDGDLESSSADYLLIDWKQNTQNWSGGGTASAGLSISHVTDALPEGPGAWAHSFPKGVEELQRATNLGNVGWNDNTIYSFDVTFTNALAEVFVNDKKELSVSGSFSDGAFGFYNYSQPNVLYSGVEQTPAVVPIPAAFWLFGSGLLGILGWRANVNRPRSWK</sequence>
<evidence type="ECO:0000256" key="1">
    <source>
        <dbReference type="SAM" id="Phobius"/>
    </source>
</evidence>
<name>G2E866_9GAMM</name>
<dbReference type="SUPFAM" id="SSF49899">
    <property type="entry name" value="Concanavalin A-like lectins/glucanases"/>
    <property type="match status" value="1"/>
</dbReference>
<dbReference type="AlphaFoldDB" id="G2E866"/>
<dbReference type="InterPro" id="IPR013320">
    <property type="entry name" value="ConA-like_dom_sf"/>
</dbReference>
<comment type="caution">
    <text evidence="4">The sequence shown here is derived from an EMBL/GenBank/DDBJ whole genome shotgun (WGS) entry which is preliminary data.</text>
</comment>
<dbReference type="Gene3D" id="2.60.120.200">
    <property type="match status" value="1"/>
</dbReference>
<keyword evidence="2" id="KW-0732">Signal</keyword>
<dbReference type="GO" id="GO:0007155">
    <property type="term" value="P:cell adhesion"/>
    <property type="evidence" value="ECO:0007669"/>
    <property type="project" value="InterPro"/>
</dbReference>
<dbReference type="GO" id="GO:0005509">
    <property type="term" value="F:calcium ion binding"/>
    <property type="evidence" value="ECO:0007669"/>
    <property type="project" value="InterPro"/>
</dbReference>
<keyword evidence="1" id="KW-0812">Transmembrane</keyword>
<feature type="domain" description="TSP C-terminal" evidence="3">
    <location>
        <begin position="17"/>
        <end position="223"/>
    </location>
</feature>
<dbReference type="RefSeq" id="WP_007043192.1">
    <property type="nucleotide sequence ID" value="NZ_AFWT01000066.1"/>
</dbReference>
<feature type="transmembrane region" description="Helical" evidence="1">
    <location>
        <begin position="225"/>
        <end position="244"/>
    </location>
</feature>
<feature type="signal peptide" evidence="2">
    <location>
        <begin position="1"/>
        <end position="21"/>
    </location>
</feature>
<dbReference type="InterPro" id="IPR008859">
    <property type="entry name" value="Thrombospondin_C"/>
</dbReference>